<reference evidence="7 8" key="1">
    <citation type="submission" date="2021-03" db="EMBL/GenBank/DDBJ databases">
        <title>Genomic Encyclopedia of Type Strains, Phase IV (KMG-IV): sequencing the most valuable type-strain genomes for metagenomic binning, comparative biology and taxonomic classification.</title>
        <authorList>
            <person name="Goeker M."/>
        </authorList>
    </citation>
    <scope>NUCLEOTIDE SEQUENCE [LARGE SCALE GENOMIC DNA]</scope>
    <source>
        <strain evidence="7 8">DSM 26048</strain>
    </source>
</reference>
<dbReference type="EMBL" id="JAGGLB010000076">
    <property type="protein sequence ID" value="MBP1997109.1"/>
    <property type="molecule type" value="Genomic_DNA"/>
</dbReference>
<sequence length="240" mass="27350">ATSLAAAFILLMLFERATRKTGWRQAWSNRTRSKNEFVVKFKHMFYMLKHPVDGFTALRYEYKGGYLSAVILLTAAYAALVIMKMFTGFSFQAADADRVNLLSLLLQYGAVWVGWVVSNYLVSSIYRGEGRFKDVFVGHAYALIPFILIGIPLAAVSNVMTMSEQAIYDFMEKVLFIWTGLMVFWKIQSLQNYTVGETIINMVLSLLTFMALAVLVLIMTGLSSDLKDFLFEVYQEVRLR</sequence>
<accession>A0ABS4JEE7</accession>
<keyword evidence="4 5" id="KW-0472">Membrane</keyword>
<dbReference type="RefSeq" id="WP_376774577.1">
    <property type="nucleotide sequence ID" value="NZ_JAGGLB010000076.1"/>
</dbReference>
<organism evidence="7 8">
    <name type="scientific">Paenibacillus eucommiae</name>
    <dbReference type="NCBI Taxonomy" id="1355755"/>
    <lineage>
        <taxon>Bacteria</taxon>
        <taxon>Bacillati</taxon>
        <taxon>Bacillota</taxon>
        <taxon>Bacilli</taxon>
        <taxon>Bacillales</taxon>
        <taxon>Paenibacillaceae</taxon>
        <taxon>Paenibacillus</taxon>
    </lineage>
</organism>
<protein>
    <recommendedName>
        <fullName evidence="6">Yip1 domain-containing protein</fullName>
    </recommendedName>
</protein>
<evidence type="ECO:0000256" key="3">
    <source>
        <dbReference type="ARBA" id="ARBA00022989"/>
    </source>
</evidence>
<comment type="caution">
    <text evidence="7">The sequence shown here is derived from an EMBL/GenBank/DDBJ whole genome shotgun (WGS) entry which is preliminary data.</text>
</comment>
<evidence type="ECO:0000256" key="2">
    <source>
        <dbReference type="ARBA" id="ARBA00022692"/>
    </source>
</evidence>
<dbReference type="Pfam" id="PF04893">
    <property type="entry name" value="Yip1"/>
    <property type="match status" value="1"/>
</dbReference>
<proteinExistence type="predicted"/>
<evidence type="ECO:0000313" key="7">
    <source>
        <dbReference type="EMBL" id="MBP1997109.1"/>
    </source>
</evidence>
<evidence type="ECO:0000313" key="8">
    <source>
        <dbReference type="Proteomes" id="UP001519287"/>
    </source>
</evidence>
<feature type="transmembrane region" description="Helical" evidence="5">
    <location>
        <begin position="99"/>
        <end position="118"/>
    </location>
</feature>
<dbReference type="InterPro" id="IPR006977">
    <property type="entry name" value="Yip1_dom"/>
</dbReference>
<evidence type="ECO:0000256" key="4">
    <source>
        <dbReference type="ARBA" id="ARBA00023136"/>
    </source>
</evidence>
<feature type="non-terminal residue" evidence="7">
    <location>
        <position position="1"/>
    </location>
</feature>
<dbReference type="Proteomes" id="UP001519287">
    <property type="component" value="Unassembled WGS sequence"/>
</dbReference>
<feature type="transmembrane region" description="Helical" evidence="5">
    <location>
        <begin position="199"/>
        <end position="222"/>
    </location>
</feature>
<evidence type="ECO:0000256" key="1">
    <source>
        <dbReference type="ARBA" id="ARBA00004141"/>
    </source>
</evidence>
<gene>
    <name evidence="7" type="ORF">J2Z66_008788</name>
</gene>
<feature type="domain" description="Yip1" evidence="6">
    <location>
        <begin position="46"/>
        <end position="215"/>
    </location>
</feature>
<evidence type="ECO:0000256" key="5">
    <source>
        <dbReference type="SAM" id="Phobius"/>
    </source>
</evidence>
<name>A0ABS4JEE7_9BACL</name>
<comment type="subcellular location">
    <subcellularLocation>
        <location evidence="1">Membrane</location>
        <topology evidence="1">Multi-pass membrane protein</topology>
    </subcellularLocation>
</comment>
<keyword evidence="3 5" id="KW-1133">Transmembrane helix</keyword>
<feature type="transmembrane region" description="Helical" evidence="5">
    <location>
        <begin position="170"/>
        <end position="187"/>
    </location>
</feature>
<keyword evidence="2 5" id="KW-0812">Transmembrane</keyword>
<evidence type="ECO:0000259" key="6">
    <source>
        <dbReference type="Pfam" id="PF04893"/>
    </source>
</evidence>
<feature type="transmembrane region" description="Helical" evidence="5">
    <location>
        <begin position="66"/>
        <end position="87"/>
    </location>
</feature>
<keyword evidence="8" id="KW-1185">Reference proteome</keyword>
<feature type="transmembrane region" description="Helical" evidence="5">
    <location>
        <begin position="138"/>
        <end position="158"/>
    </location>
</feature>